<gene>
    <name evidence="2" type="ORF">HNR02_003008</name>
</gene>
<name>A0A853B4D4_9PSEU</name>
<reference evidence="2 3" key="1">
    <citation type="submission" date="2020-07" db="EMBL/GenBank/DDBJ databases">
        <title>Sequencing the genomes of 1000 actinobacteria strains.</title>
        <authorList>
            <person name="Klenk H.-P."/>
        </authorList>
    </citation>
    <scope>NUCLEOTIDE SEQUENCE [LARGE SCALE GENOMIC DNA]</scope>
    <source>
        <strain evidence="2 3">DSM 104006</strain>
    </source>
</reference>
<dbReference type="EMBL" id="JACCFK010000001">
    <property type="protein sequence ID" value="NYI89685.1"/>
    <property type="molecule type" value="Genomic_DNA"/>
</dbReference>
<dbReference type="RefSeq" id="WP_246338573.1">
    <property type="nucleotide sequence ID" value="NZ_JACCFK010000001.1"/>
</dbReference>
<evidence type="ECO:0008006" key="4">
    <source>
        <dbReference type="Google" id="ProtNLM"/>
    </source>
</evidence>
<dbReference type="AlphaFoldDB" id="A0A853B4D4"/>
<organism evidence="2 3">
    <name type="scientific">Amycolatopsis endophytica</name>
    <dbReference type="NCBI Taxonomy" id="860233"/>
    <lineage>
        <taxon>Bacteria</taxon>
        <taxon>Bacillati</taxon>
        <taxon>Actinomycetota</taxon>
        <taxon>Actinomycetes</taxon>
        <taxon>Pseudonocardiales</taxon>
        <taxon>Pseudonocardiaceae</taxon>
        <taxon>Amycolatopsis</taxon>
    </lineage>
</organism>
<accession>A0A853B4D4</accession>
<proteinExistence type="predicted"/>
<evidence type="ECO:0000313" key="3">
    <source>
        <dbReference type="Proteomes" id="UP000549616"/>
    </source>
</evidence>
<comment type="caution">
    <text evidence="2">The sequence shown here is derived from an EMBL/GenBank/DDBJ whole genome shotgun (WGS) entry which is preliminary data.</text>
</comment>
<feature type="compositionally biased region" description="Polar residues" evidence="1">
    <location>
        <begin position="8"/>
        <end position="18"/>
    </location>
</feature>
<protein>
    <recommendedName>
        <fullName evidence="4">DUF3558 domain-containing protein</fullName>
    </recommendedName>
</protein>
<evidence type="ECO:0000256" key="1">
    <source>
        <dbReference type="SAM" id="MobiDB-lite"/>
    </source>
</evidence>
<evidence type="ECO:0000313" key="2">
    <source>
        <dbReference type="EMBL" id="NYI89685.1"/>
    </source>
</evidence>
<sequence length="156" mass="15892">MTLAACTATVSGTPSPEQRPSEAPGAGDALKSLDACTVLNQLLADQGFNPGERKTVRNECVATKIEYGALGIALDPVQGLDDLAGQLAGSATLEVNGRKGIIGQPSGEGSCEVGLEVGEHARAVVIASISRSDLRAQVCTAAQELAAELEPLLPRG</sequence>
<keyword evidence="3" id="KW-1185">Reference proteome</keyword>
<dbReference type="Proteomes" id="UP000549616">
    <property type="component" value="Unassembled WGS sequence"/>
</dbReference>
<feature type="region of interest" description="Disordered" evidence="1">
    <location>
        <begin position="6"/>
        <end position="27"/>
    </location>
</feature>